<geneLocation type="mitochondrion" evidence="3"/>
<evidence type="ECO:0000313" key="4">
    <source>
        <dbReference type="Proteomes" id="UP000039324"/>
    </source>
</evidence>
<dbReference type="OrthoDB" id="1740265at2759"/>
<dbReference type="Gene3D" id="3.20.20.80">
    <property type="entry name" value="Glycosidases"/>
    <property type="match status" value="2"/>
</dbReference>
<evidence type="ECO:0000313" key="2">
    <source>
        <dbReference type="EMBL" id="CEP02291.1"/>
    </source>
</evidence>
<dbReference type="AlphaFoldDB" id="A0A0G4J4U1"/>
<dbReference type="EMBL" id="OVEO01000018">
    <property type="protein sequence ID" value="SPR01684.1"/>
    <property type="molecule type" value="Genomic_DNA"/>
</dbReference>
<feature type="domain" description="Glycosyl hydrolase family 13 catalytic" evidence="1">
    <location>
        <begin position="35"/>
        <end position="418"/>
    </location>
</feature>
<dbReference type="CDD" id="cd00551">
    <property type="entry name" value="AmyAc_family"/>
    <property type="match status" value="1"/>
</dbReference>
<proteinExistence type="predicted"/>
<dbReference type="PANTHER" id="PTHR10357">
    <property type="entry name" value="ALPHA-AMYLASE FAMILY MEMBER"/>
    <property type="match status" value="1"/>
</dbReference>
<accession>A0A0G4J4U1</accession>
<evidence type="ECO:0000259" key="1">
    <source>
        <dbReference type="SMART" id="SM00642"/>
    </source>
</evidence>
<dbReference type="Proteomes" id="UP000290189">
    <property type="component" value="Unassembled WGS sequence"/>
</dbReference>
<dbReference type="GO" id="GO:0009313">
    <property type="term" value="P:oligosaccharide catabolic process"/>
    <property type="evidence" value="ECO:0007669"/>
    <property type="project" value="TreeGrafter"/>
</dbReference>
<gene>
    <name evidence="2" type="ORF">PBRA_008875</name>
    <name evidence="3" type="ORF">PLBR_LOCUS8899</name>
</gene>
<organism evidence="2 4">
    <name type="scientific">Plasmodiophora brassicae</name>
    <name type="common">Clubroot disease agent</name>
    <dbReference type="NCBI Taxonomy" id="37360"/>
    <lineage>
        <taxon>Eukaryota</taxon>
        <taxon>Sar</taxon>
        <taxon>Rhizaria</taxon>
        <taxon>Endomyxa</taxon>
        <taxon>Phytomyxea</taxon>
        <taxon>Plasmodiophorida</taxon>
        <taxon>Plasmodiophoridae</taxon>
        <taxon>Plasmodiophora</taxon>
    </lineage>
</organism>
<dbReference type="EMBL" id="CDSF01000123">
    <property type="protein sequence ID" value="CEP02291.1"/>
    <property type="molecule type" value="Genomic_DNA"/>
</dbReference>
<keyword evidence="3" id="KW-0496">Mitochondrion</keyword>
<dbReference type="STRING" id="37360.A0A0G4J4U1"/>
<dbReference type="SMART" id="SM00642">
    <property type="entry name" value="Aamy"/>
    <property type="match status" value="1"/>
</dbReference>
<dbReference type="InterPro" id="IPR006047">
    <property type="entry name" value="GH13_cat_dom"/>
</dbReference>
<dbReference type="SUPFAM" id="SSF51445">
    <property type="entry name" value="(Trans)glycosidases"/>
    <property type="match status" value="1"/>
</dbReference>
<dbReference type="PANTHER" id="PTHR10357:SF228">
    <property type="entry name" value="PUTATIVE-RELATED"/>
    <property type="match status" value="1"/>
</dbReference>
<reference evidence="2 4" key="1">
    <citation type="submission" date="2015-02" db="EMBL/GenBank/DDBJ databases">
        <authorList>
            <person name="Chooi Y.-H."/>
        </authorList>
    </citation>
    <scope>NUCLEOTIDE SEQUENCE [LARGE SCALE GENOMIC DNA]</scope>
    <source>
        <strain evidence="2">E3</strain>
    </source>
</reference>
<dbReference type="Proteomes" id="UP000039324">
    <property type="component" value="Unassembled WGS sequence"/>
</dbReference>
<protein>
    <recommendedName>
        <fullName evidence="1">Glycosyl hydrolase family 13 catalytic domain-containing protein</fullName>
    </recommendedName>
</protein>
<name>A0A0G4J4U1_PLABS</name>
<dbReference type="InterPro" id="IPR017853">
    <property type="entry name" value="GH"/>
</dbReference>
<evidence type="ECO:0000313" key="3">
    <source>
        <dbReference type="EMBL" id="SPR01684.1"/>
    </source>
</evidence>
<keyword evidence="4" id="KW-1185">Reference proteome</keyword>
<dbReference type="OMA" id="FMAQCDN"/>
<sequence>MSMQGRSVPLAGLVVVVAVAAGVAGAAYRDHRIYMIMVEAFQFGGQTTGYGDGYGASHHLGDLRGIINAIPYIATLGVNTLWLSPVFDSAKGEPGPFGGVNVKLDATGYYARNYFAIDPMFGTLQDYVALVQTAHAHNLAVLMDVAIGHNKGSVAPSPSGRRMADAPDFSVDDMIEFLHELLVYWVRTANVDGYRLDQAYQVPAPVWHSVIERVRAAYPETFFVGEVLCGATLDGHGACTGPDLGMAHLQANIAAYTTTTGVAGIPSTFNFPLMLALRHAIGAVDRWVDPAPAYDLLAPVFQWMHDDNLTTALTFPEGNHDFPRIGNLLLRGRTPPEQYWHRIRLAMAFTAAYSGPIQILYGSEIGQRLEGVATLQWERCAERGLCDDHIARISGKVNGFSSDEIALQSYWRHLMSIRDRHLALQRGRTLVVNVDDGDVFVQVKVDEGSGDVVVVVQNFAETDKAVSIPDGAIPATHNVALPAQIRIPALSSVFVAGDE</sequence>
<evidence type="ECO:0000313" key="5">
    <source>
        <dbReference type="Proteomes" id="UP000290189"/>
    </source>
</evidence>
<dbReference type="Pfam" id="PF00128">
    <property type="entry name" value="Alpha-amylase"/>
    <property type="match status" value="1"/>
</dbReference>
<dbReference type="GO" id="GO:0004556">
    <property type="term" value="F:alpha-amylase activity"/>
    <property type="evidence" value="ECO:0007669"/>
    <property type="project" value="TreeGrafter"/>
</dbReference>
<reference evidence="3 5" key="2">
    <citation type="submission" date="2018-03" db="EMBL/GenBank/DDBJ databases">
        <authorList>
            <person name="Fogelqvist J."/>
        </authorList>
    </citation>
    <scope>NUCLEOTIDE SEQUENCE [LARGE SCALE GENOMIC DNA]</scope>
</reference>